<keyword evidence="1" id="KW-0732">Signal</keyword>
<dbReference type="InterPro" id="IPR015943">
    <property type="entry name" value="WD40/YVTN_repeat-like_dom_sf"/>
</dbReference>
<reference evidence="2 3" key="1">
    <citation type="submission" date="2016-10" db="EMBL/GenBank/DDBJ databases">
        <authorList>
            <person name="de Groot N.N."/>
        </authorList>
    </citation>
    <scope>NUCLEOTIDE SEQUENCE [LARGE SCALE GENOMIC DNA]</scope>
    <source>
        <strain evidence="2 3">CGMCC 1.7031</strain>
    </source>
</reference>
<dbReference type="PANTHER" id="PTHR47197:SF3">
    <property type="entry name" value="DIHYDRO-HEME D1 DEHYDROGENASE"/>
    <property type="match status" value="1"/>
</dbReference>
<dbReference type="RefSeq" id="WP_091142643.1">
    <property type="nucleotide sequence ID" value="NZ_FMVF01000008.1"/>
</dbReference>
<accession>A0A1G5HSA4</accession>
<dbReference type="PANTHER" id="PTHR47197">
    <property type="entry name" value="PROTEIN NIRF"/>
    <property type="match status" value="1"/>
</dbReference>
<keyword evidence="3" id="KW-1185">Reference proteome</keyword>
<evidence type="ECO:0000256" key="1">
    <source>
        <dbReference type="SAM" id="SignalP"/>
    </source>
</evidence>
<dbReference type="OrthoDB" id="9773938at2"/>
<organism evidence="2 3">
    <name type="scientific">Flavobacterium caeni</name>
    <dbReference type="NCBI Taxonomy" id="490189"/>
    <lineage>
        <taxon>Bacteria</taxon>
        <taxon>Pseudomonadati</taxon>
        <taxon>Bacteroidota</taxon>
        <taxon>Flavobacteriia</taxon>
        <taxon>Flavobacteriales</taxon>
        <taxon>Flavobacteriaceae</taxon>
        <taxon>Flavobacterium</taxon>
    </lineage>
</organism>
<dbReference type="Gene3D" id="2.130.10.10">
    <property type="entry name" value="YVTN repeat-like/Quinoprotein amine dehydrogenase"/>
    <property type="match status" value="1"/>
</dbReference>
<dbReference type="AlphaFoldDB" id="A0A1G5HSA4"/>
<feature type="signal peptide" evidence="1">
    <location>
        <begin position="1"/>
        <end position="18"/>
    </location>
</feature>
<dbReference type="InterPro" id="IPR051200">
    <property type="entry name" value="Host-pathogen_enzymatic-act"/>
</dbReference>
<dbReference type="EMBL" id="FMVF01000008">
    <property type="protein sequence ID" value="SCY66180.1"/>
    <property type="molecule type" value="Genomic_DNA"/>
</dbReference>
<proteinExistence type="predicted"/>
<evidence type="ECO:0000313" key="2">
    <source>
        <dbReference type="EMBL" id="SCY66180.1"/>
    </source>
</evidence>
<dbReference type="SUPFAM" id="SSF63829">
    <property type="entry name" value="Calcium-dependent phosphotriesterase"/>
    <property type="match status" value="1"/>
</dbReference>
<sequence>MKLSKLFFAALFCSVLVSCDNDDDPVVNVPLGAYQGGFFVLNEGNASAGSITFSTYNYSLLKQDVFGAENEGDGVGGYVQSMFFGGDKAFVISGGSNKMTVVNRYTFKHITTIETGFFNPRYGVVFNGKAYITNLADFGDLADDYITVIDLADYSVDAPIPVGAIADKIFEENGKLYVLNGNYGDGNSIKVINPNTGSVDATIALPQSPNSFDTEDGKLYVLTASSFFDPAPSHLVRIDLATNAVESDITFPETLVGAQNLNEDEGGLFFTVGNKVYGNAINAASVSGTELFTTAATTLYGLKVEDGNLYVTDAKDYASDGAVLIYTPTGTLLKNLTTGLIPNSVYFN</sequence>
<name>A0A1G5HSA4_9FLAO</name>
<dbReference type="STRING" id="490189.SAMN02927903_01963"/>
<dbReference type="InterPro" id="IPR031815">
    <property type="entry name" value="DUF5074"/>
</dbReference>
<gene>
    <name evidence="2" type="ORF">SAMN02927903_01963</name>
</gene>
<evidence type="ECO:0008006" key="4">
    <source>
        <dbReference type="Google" id="ProtNLM"/>
    </source>
</evidence>
<dbReference type="Proteomes" id="UP000199354">
    <property type="component" value="Unassembled WGS sequence"/>
</dbReference>
<feature type="chain" id="PRO_5011477474" description="40-residue YVTN family beta-propeller repeat-containing protein" evidence="1">
    <location>
        <begin position="19"/>
        <end position="348"/>
    </location>
</feature>
<dbReference type="PROSITE" id="PS51257">
    <property type="entry name" value="PROKAR_LIPOPROTEIN"/>
    <property type="match status" value="1"/>
</dbReference>
<protein>
    <recommendedName>
        <fullName evidence="4">40-residue YVTN family beta-propeller repeat-containing protein</fullName>
    </recommendedName>
</protein>
<evidence type="ECO:0000313" key="3">
    <source>
        <dbReference type="Proteomes" id="UP000199354"/>
    </source>
</evidence>
<dbReference type="Pfam" id="PF16819">
    <property type="entry name" value="DUF5074"/>
    <property type="match status" value="1"/>
</dbReference>